<accession>A0A0N4U8U0</accession>
<evidence type="ECO:0000256" key="6">
    <source>
        <dbReference type="ARBA" id="ARBA00022968"/>
    </source>
</evidence>
<dbReference type="STRING" id="318479.A0A0N4U8U0"/>
<comment type="subcellular location">
    <subcellularLocation>
        <location evidence="1">Golgi apparatus membrane</location>
        <topology evidence="1">Single-pass type II membrane protein</topology>
    </subcellularLocation>
</comment>
<dbReference type="EMBL" id="UYYG01000002">
    <property type="protein sequence ID" value="VDN50370.1"/>
    <property type="molecule type" value="Genomic_DNA"/>
</dbReference>
<dbReference type="SUPFAM" id="SSF52540">
    <property type="entry name" value="P-loop containing nucleoside triphosphate hydrolases"/>
    <property type="match status" value="1"/>
</dbReference>
<dbReference type="Gene3D" id="3.40.50.300">
    <property type="entry name" value="P-loop containing nucleotide triphosphate hydrolases"/>
    <property type="match status" value="1"/>
</dbReference>
<keyword evidence="6" id="KW-0735">Signal-anchor</keyword>
<evidence type="ECO:0000313" key="14">
    <source>
        <dbReference type="Proteomes" id="UP000274756"/>
    </source>
</evidence>
<dbReference type="AlphaFoldDB" id="A0A0N4U8U0"/>
<dbReference type="PANTHER" id="PTHR12129:SF17">
    <property type="entry name" value="HEPARAN SULFATE 2-O-SULFOTRANSFERASE 1"/>
    <property type="match status" value="1"/>
</dbReference>
<evidence type="ECO:0000256" key="11">
    <source>
        <dbReference type="ARBA" id="ARBA00023180"/>
    </source>
</evidence>
<evidence type="ECO:0000256" key="5">
    <source>
        <dbReference type="ARBA" id="ARBA00022692"/>
    </source>
</evidence>
<comment type="subunit">
    <text evidence="3">Homotrimer.</text>
</comment>
<keyword evidence="11" id="KW-0325">Glycoprotein</keyword>
<dbReference type="PANTHER" id="PTHR12129">
    <property type="entry name" value="HEPARAN SULFATE 2-O-SULFOTRANSFERASE"/>
    <property type="match status" value="1"/>
</dbReference>
<protein>
    <submittedName>
        <fullName evidence="15">Heparan sulfate 2-O-sulfotransferase</fullName>
    </submittedName>
</protein>
<reference evidence="12 14" key="2">
    <citation type="submission" date="2018-11" db="EMBL/GenBank/DDBJ databases">
        <authorList>
            <consortium name="Pathogen Informatics"/>
        </authorList>
    </citation>
    <scope>NUCLEOTIDE SEQUENCE [LARGE SCALE GENOMIC DNA]</scope>
</reference>
<evidence type="ECO:0000313" key="15">
    <source>
        <dbReference type="WBParaSite" id="DME_0000347701-mRNA-1"/>
    </source>
</evidence>
<evidence type="ECO:0000256" key="1">
    <source>
        <dbReference type="ARBA" id="ARBA00004323"/>
    </source>
</evidence>
<keyword evidence="14" id="KW-1185">Reference proteome</keyword>
<dbReference type="Proteomes" id="UP000038040">
    <property type="component" value="Unplaced"/>
</dbReference>
<gene>
    <name evidence="12" type="ORF">DME_LOCUS343</name>
</gene>
<dbReference type="OrthoDB" id="10019582at2759"/>
<evidence type="ECO:0000256" key="8">
    <source>
        <dbReference type="ARBA" id="ARBA00023034"/>
    </source>
</evidence>
<evidence type="ECO:0000313" key="13">
    <source>
        <dbReference type="Proteomes" id="UP000038040"/>
    </source>
</evidence>
<dbReference type="GO" id="GO:0004394">
    <property type="term" value="F:heparan sulfate 2-sulfotransferase activity"/>
    <property type="evidence" value="ECO:0007669"/>
    <property type="project" value="TreeGrafter"/>
</dbReference>
<dbReference type="InterPro" id="IPR007734">
    <property type="entry name" value="Heparan_SO4_2-O-STrfase"/>
</dbReference>
<keyword evidence="5" id="KW-0812">Transmembrane</keyword>
<dbReference type="GO" id="GO:0015012">
    <property type="term" value="P:heparan sulfate proteoglycan biosynthetic process"/>
    <property type="evidence" value="ECO:0007669"/>
    <property type="project" value="UniProtKB-ARBA"/>
</dbReference>
<dbReference type="Proteomes" id="UP000274756">
    <property type="component" value="Unassembled WGS sequence"/>
</dbReference>
<name>A0A0N4U8U0_DRAME</name>
<dbReference type="Pfam" id="PF03567">
    <property type="entry name" value="Sulfotransfer_2"/>
    <property type="match status" value="1"/>
</dbReference>
<dbReference type="InterPro" id="IPR005331">
    <property type="entry name" value="Sulfotransferase"/>
</dbReference>
<proteinExistence type="inferred from homology"/>
<evidence type="ECO:0000256" key="9">
    <source>
        <dbReference type="ARBA" id="ARBA00023136"/>
    </source>
</evidence>
<keyword evidence="9" id="KW-0472">Membrane</keyword>
<keyword evidence="8" id="KW-0333">Golgi apparatus</keyword>
<dbReference type="FunFam" id="3.40.50.300:FF:001418">
    <property type="entry name" value="Heparan sulfate 2-o-sulfotransferase"/>
    <property type="match status" value="1"/>
</dbReference>
<evidence type="ECO:0000256" key="2">
    <source>
        <dbReference type="ARBA" id="ARBA00010569"/>
    </source>
</evidence>
<evidence type="ECO:0000256" key="10">
    <source>
        <dbReference type="ARBA" id="ARBA00023157"/>
    </source>
</evidence>
<sequence length="280" mass="33532">MHLRPCWIPKTGSTTLTNALMYDLCHQNGFHVLHLNITRNRYMMNLADQRRFVYNITSWTEILPAVYHGHVAFIDFTRFGLPNPIYINVVREPLERLLSHYYFLRYGDNYRIGLRRSRAGNNETFDKCIIRKGKDCDMKQMWLQIPYFCGNHHFCSEVGNFRALEEAKWNLIRHYLVVGLKERLREFISVLEILLPNFFDGALRHFDSLDENRSHLRYTISKIPPTEETLSIVRSNEIYQMEREFYDFAVNTFENILKRMTDDRGQDMRGQQFHYEKIKS</sequence>
<dbReference type="InterPro" id="IPR027417">
    <property type="entry name" value="P-loop_NTPase"/>
</dbReference>
<evidence type="ECO:0000313" key="12">
    <source>
        <dbReference type="EMBL" id="VDN50370.1"/>
    </source>
</evidence>
<keyword evidence="10" id="KW-1015">Disulfide bond</keyword>
<evidence type="ECO:0000256" key="4">
    <source>
        <dbReference type="ARBA" id="ARBA00022679"/>
    </source>
</evidence>
<organism evidence="13 15">
    <name type="scientific">Dracunculus medinensis</name>
    <name type="common">Guinea worm</name>
    <dbReference type="NCBI Taxonomy" id="318479"/>
    <lineage>
        <taxon>Eukaryota</taxon>
        <taxon>Metazoa</taxon>
        <taxon>Ecdysozoa</taxon>
        <taxon>Nematoda</taxon>
        <taxon>Chromadorea</taxon>
        <taxon>Rhabditida</taxon>
        <taxon>Spirurina</taxon>
        <taxon>Dracunculoidea</taxon>
        <taxon>Dracunculidae</taxon>
        <taxon>Dracunculus</taxon>
    </lineage>
</organism>
<reference evidence="15" key="1">
    <citation type="submission" date="2017-02" db="UniProtKB">
        <authorList>
            <consortium name="WormBaseParasite"/>
        </authorList>
    </citation>
    <scope>IDENTIFICATION</scope>
</reference>
<dbReference type="WBParaSite" id="DME_0000347701-mRNA-1">
    <property type="protein sequence ID" value="DME_0000347701-mRNA-1"/>
    <property type="gene ID" value="DME_0000347701"/>
</dbReference>
<dbReference type="GO" id="GO:0000139">
    <property type="term" value="C:Golgi membrane"/>
    <property type="evidence" value="ECO:0007669"/>
    <property type="project" value="UniProtKB-SubCell"/>
</dbReference>
<evidence type="ECO:0000256" key="3">
    <source>
        <dbReference type="ARBA" id="ARBA00011233"/>
    </source>
</evidence>
<keyword evidence="4" id="KW-0808">Transferase</keyword>
<comment type="similarity">
    <text evidence="2">Belongs to the sulfotransferase 3 family.</text>
</comment>
<keyword evidence="7" id="KW-1133">Transmembrane helix</keyword>
<evidence type="ECO:0000256" key="7">
    <source>
        <dbReference type="ARBA" id="ARBA00022989"/>
    </source>
</evidence>